<feature type="domain" description="RNA polymerase Rpb2" evidence="17">
    <location>
        <begin position="237"/>
        <end position="425"/>
    </location>
</feature>
<gene>
    <name evidence="21" type="ORF">EW146_g7158</name>
</gene>
<dbReference type="Pfam" id="PF00562">
    <property type="entry name" value="RNA_pol_Rpb2_6"/>
    <property type="match status" value="1"/>
</dbReference>
<dbReference type="FunFam" id="3.90.1110.10:FF:000007">
    <property type="entry name" value="DNA-directed RNA polymerase subunit beta"/>
    <property type="match status" value="1"/>
</dbReference>
<dbReference type="Gene3D" id="2.40.270.10">
    <property type="entry name" value="DNA-directed RNA polymerase, subunit 2, domain 6"/>
    <property type="match status" value="1"/>
</dbReference>
<dbReference type="PROSITE" id="PS01166">
    <property type="entry name" value="RNA_POL_BETA"/>
    <property type="match status" value="1"/>
</dbReference>
<keyword evidence="6" id="KW-0479">Metal-binding</keyword>
<dbReference type="Pfam" id="PF04561">
    <property type="entry name" value="RNA_pol_Rpb2_2"/>
    <property type="match status" value="1"/>
</dbReference>
<dbReference type="InterPro" id="IPR007644">
    <property type="entry name" value="RNA_pol_bsu_protrusion"/>
</dbReference>
<reference evidence="21 22" key="1">
    <citation type="submission" date="2019-02" db="EMBL/GenBank/DDBJ databases">
        <title>Genome sequencing of the rare red list fungi Bondarzewia mesenterica.</title>
        <authorList>
            <person name="Buettner E."/>
            <person name="Kellner H."/>
        </authorList>
    </citation>
    <scope>NUCLEOTIDE SEQUENCE [LARGE SCALE GENOMIC DNA]</scope>
    <source>
        <strain evidence="21 22">DSM 108281</strain>
    </source>
</reference>
<dbReference type="Pfam" id="PF04565">
    <property type="entry name" value="RNA_pol_Rpb2_3"/>
    <property type="match status" value="1"/>
</dbReference>
<dbReference type="InterPro" id="IPR007120">
    <property type="entry name" value="DNA-dir_RNAP_su2_dom"/>
</dbReference>
<evidence type="ECO:0000259" key="19">
    <source>
        <dbReference type="Pfam" id="PF04565"/>
    </source>
</evidence>
<dbReference type="InterPro" id="IPR014724">
    <property type="entry name" value="RNA_pol_RPB2_OB-fold"/>
</dbReference>
<feature type="domain" description="RNA polymerase beta subunit protrusion" evidence="18">
    <location>
        <begin position="152"/>
        <end position="459"/>
    </location>
</feature>
<dbReference type="Gene3D" id="2.40.50.150">
    <property type="match status" value="1"/>
</dbReference>
<dbReference type="GO" id="GO:0032549">
    <property type="term" value="F:ribonucleoside binding"/>
    <property type="evidence" value="ECO:0007669"/>
    <property type="project" value="InterPro"/>
</dbReference>
<evidence type="ECO:0000256" key="12">
    <source>
        <dbReference type="RuleBase" id="RU000434"/>
    </source>
</evidence>
<dbReference type="InterPro" id="IPR015712">
    <property type="entry name" value="DNA-dir_RNA_pol_su2"/>
</dbReference>
<dbReference type="PANTHER" id="PTHR20856">
    <property type="entry name" value="DNA-DIRECTED RNA POLYMERASE I SUBUNIT 2"/>
    <property type="match status" value="1"/>
</dbReference>
<dbReference type="InterPro" id="IPR037033">
    <property type="entry name" value="DNA-dir_RNAP_su2_hyb_sf"/>
</dbReference>
<dbReference type="FunFam" id="3.90.1100.10:FF:000016">
    <property type="entry name" value="DNA-directed RNA polymerase subunit beta"/>
    <property type="match status" value="1"/>
</dbReference>
<dbReference type="OrthoDB" id="10248617at2759"/>
<dbReference type="InterPro" id="IPR009674">
    <property type="entry name" value="Rpa2_dom_4"/>
</dbReference>
<comment type="function">
    <text evidence="13">DNA-dependent RNA polymerase catalyzes the transcription of DNA into RNA using the four ribonucleoside triphosphates as substrates.</text>
</comment>
<feature type="domain" description="RNA polymerase Rpb2" evidence="16">
    <location>
        <begin position="1099"/>
        <end position="1163"/>
    </location>
</feature>
<dbReference type="GO" id="GO:0003899">
    <property type="term" value="F:DNA-directed RNA polymerase activity"/>
    <property type="evidence" value="ECO:0007669"/>
    <property type="project" value="UniProtKB-EC"/>
</dbReference>
<dbReference type="InterPro" id="IPR037034">
    <property type="entry name" value="RNA_pol_Rpb2_2_sf"/>
</dbReference>
<dbReference type="GO" id="GO:0003677">
    <property type="term" value="F:DNA binding"/>
    <property type="evidence" value="ECO:0007669"/>
    <property type="project" value="InterPro"/>
</dbReference>
<keyword evidence="5 13" id="KW-0548">Nucleotidyltransferase</keyword>
<dbReference type="GO" id="GO:0005730">
    <property type="term" value="C:nucleolus"/>
    <property type="evidence" value="ECO:0007669"/>
    <property type="project" value="UniProtKB-SubCell"/>
</dbReference>
<evidence type="ECO:0000256" key="11">
    <source>
        <dbReference type="ARBA" id="ARBA00047768"/>
    </source>
</evidence>
<feature type="domain" description="DNA-directed RNA polymerase subunit 2 hybrid-binding" evidence="15">
    <location>
        <begin position="724"/>
        <end position="1097"/>
    </location>
</feature>
<dbReference type="Pfam" id="PF06883">
    <property type="entry name" value="RNA_pol_Rpa2_4"/>
    <property type="match status" value="1"/>
</dbReference>
<dbReference type="SUPFAM" id="SSF64484">
    <property type="entry name" value="beta and beta-prime subunits of DNA dependent RNA-polymerase"/>
    <property type="match status" value="1"/>
</dbReference>
<evidence type="ECO:0000313" key="21">
    <source>
        <dbReference type="EMBL" id="THH13024.1"/>
    </source>
</evidence>
<dbReference type="EMBL" id="SGPL01000393">
    <property type="protein sequence ID" value="THH13024.1"/>
    <property type="molecule type" value="Genomic_DNA"/>
</dbReference>
<dbReference type="InterPro" id="IPR007121">
    <property type="entry name" value="RNA_pol_bsu_CS"/>
</dbReference>
<evidence type="ECO:0000256" key="4">
    <source>
        <dbReference type="ARBA" id="ARBA00022679"/>
    </source>
</evidence>
<feature type="domain" description="RNA polymerase Rpb2" evidence="19">
    <location>
        <begin position="511"/>
        <end position="575"/>
    </location>
</feature>
<evidence type="ECO:0000259" key="16">
    <source>
        <dbReference type="Pfam" id="PF04560"/>
    </source>
</evidence>
<evidence type="ECO:0000256" key="7">
    <source>
        <dbReference type="ARBA" id="ARBA00022771"/>
    </source>
</evidence>
<feature type="region of interest" description="Disordered" evidence="14">
    <location>
        <begin position="1"/>
        <end position="33"/>
    </location>
</feature>
<dbReference type="GO" id="GO:0006362">
    <property type="term" value="P:transcription elongation by RNA polymerase I"/>
    <property type="evidence" value="ECO:0007669"/>
    <property type="project" value="UniProtKB-ARBA"/>
</dbReference>
<dbReference type="Proteomes" id="UP000310158">
    <property type="component" value="Unassembled WGS sequence"/>
</dbReference>
<evidence type="ECO:0000259" key="17">
    <source>
        <dbReference type="Pfam" id="PF04561"/>
    </source>
</evidence>
<evidence type="ECO:0000256" key="2">
    <source>
        <dbReference type="ARBA" id="ARBA00006835"/>
    </source>
</evidence>
<evidence type="ECO:0000313" key="22">
    <source>
        <dbReference type="Proteomes" id="UP000310158"/>
    </source>
</evidence>
<dbReference type="Gene3D" id="3.90.1800.10">
    <property type="entry name" value="RNA polymerase alpha subunit dimerisation domain"/>
    <property type="match status" value="1"/>
</dbReference>
<dbReference type="Gene3D" id="3.90.1070.20">
    <property type="match status" value="1"/>
</dbReference>
<keyword evidence="3 13" id="KW-0240">DNA-directed RNA polymerase</keyword>
<evidence type="ECO:0000256" key="14">
    <source>
        <dbReference type="SAM" id="MobiDB-lite"/>
    </source>
</evidence>
<organism evidence="21 22">
    <name type="scientific">Bondarzewia mesenterica</name>
    <dbReference type="NCBI Taxonomy" id="1095465"/>
    <lineage>
        <taxon>Eukaryota</taxon>
        <taxon>Fungi</taxon>
        <taxon>Dikarya</taxon>
        <taxon>Basidiomycota</taxon>
        <taxon>Agaricomycotina</taxon>
        <taxon>Agaricomycetes</taxon>
        <taxon>Russulales</taxon>
        <taxon>Bondarzewiaceae</taxon>
        <taxon>Bondarzewia</taxon>
    </lineage>
</organism>
<evidence type="ECO:0000256" key="13">
    <source>
        <dbReference type="RuleBase" id="RU363031"/>
    </source>
</evidence>
<evidence type="ECO:0000259" key="15">
    <source>
        <dbReference type="Pfam" id="PF00562"/>
    </source>
</evidence>
<dbReference type="Gene3D" id="3.90.1110.10">
    <property type="entry name" value="RNA polymerase Rpb2, domain 2"/>
    <property type="match status" value="1"/>
</dbReference>
<dbReference type="Pfam" id="PF04563">
    <property type="entry name" value="RNA_pol_Rpb2_1"/>
    <property type="match status" value="1"/>
</dbReference>
<dbReference type="CDD" id="cd00653">
    <property type="entry name" value="RNA_pol_B_RPB2"/>
    <property type="match status" value="1"/>
</dbReference>
<dbReference type="InterPro" id="IPR007645">
    <property type="entry name" value="RNA_pol_Rpb2_3"/>
</dbReference>
<comment type="similarity">
    <text evidence="2 12">Belongs to the RNA polymerase beta chain family.</text>
</comment>
<evidence type="ECO:0000259" key="18">
    <source>
        <dbReference type="Pfam" id="PF04563"/>
    </source>
</evidence>
<keyword evidence="4 13" id="KW-0808">Transferase</keyword>
<feature type="domain" description="DNA-directed RNA polymerase I subunit RPA2" evidence="20">
    <location>
        <begin position="617"/>
        <end position="674"/>
    </location>
</feature>
<dbReference type="InterPro" id="IPR007642">
    <property type="entry name" value="RNA_pol_Rpb2_2"/>
</dbReference>
<sequence>MPDGSARSQTDKTTFRTLTRERDFKHPTSSGSTIPILNEFVAPHIESFNALFDDSGLPSGDGDGRGILSLAIKDIGQRVVFDGNGQIGSESGPGGWGNRMSIWIDQVSIARPMVPDKDRQATERKVFPTEVSTSLAFVVNMKGTALDIQIFARERLTSYRGRMTVKICWKIDQLGQTEKSVVKECGLVPIMVRSVRCNVRSMSSADLVKHHEEPEEFGGYFIINGNERLIRYLILPRRNHVIALTRPSFVNRGPSYSPYAVQIRCTRPDQTSVTNTLHYLSNGNAMFRFSWRKQEYVVPIMLILKALVGASDKEIFEGVMMQDYENTFLTDRVELLLRSYKMFSLYTGDQCLEYLGDKFRVVLGLPEDWTNQAVGAWLVKKLVLVHLDDPRDKFRMLLFMLRKLYAIVSKTCCIDNPDSPQHQEVLLPGQLYGMIIKEKLEEALTQIRNQIAQDVWRQESTVDFFNDRYFHKVLSRVNFDIGAKMSNFLATGNLVSPSGLDLQQASGFTIVAEKLNWHRYISHFRCIHRGAFFAELKTTTVRKLLPEAWGFLCPVHTPDGSPCGLLNHLSRSCRIVTSPLAVSHIPALLVSHGMTQAFTSSVDGSKNLCVQLDGRVIGWAQPALAKSLATSLRIWKTESKHQIPLDLEIGLVPTSEGGQYPGLFLFSSRSRMMRPVKYLANGKDDQIGSFEQVYMDIAVTPEEIEPSVSSHVEHAPTNFLSILANMTPFFGFQSGSPRNIYQCQMGKQSMGTPATALKHRTDNKLYRLQSGQTPIVRPSLHNTYAMDSFPNGTNAVVAVISYTGYDMEDAMILNKSAHERGFAYGTVYKSQIIDLKDQRGASRSGPLTLHFGLGYDIQTEPGDKQHQCCQFVDRDGLPFVGARLTSGDCIAAYINDVTGRTCFVKYKGDEVAYVDETVNLLGSDAGDSELQKVHVTLRITRAPVIGDKFSSRHGQKGVCSQKYPAVDMPFSESGMQPDVIINPHAFPSRMTIGMLVESMAGKSGAMHGLAQDATPFTFSEKDTAIDYFGKQLLASGYNYYGSEPMYSGITGQEFAADIYLGVVYYQRLRHMVLDKFQVRTTGPVDPLTRQPIKGRKRAGGIRFGEMERDALIAHGTSFLLQDRLMNCSDYSTAWVCRTCGSLISLGYDDISLGETVVGSVHAPKPTASGGEYCRSCRAAAEDEDERARKALATGQSPDNAGQVDVRVAISSQNVLGSARRGGDLDIVAVPYVFRYLCAELASMGIAVSLQVQ</sequence>
<evidence type="ECO:0000259" key="20">
    <source>
        <dbReference type="Pfam" id="PF06883"/>
    </source>
</evidence>
<dbReference type="FunFam" id="2.40.270.10:FF:000011">
    <property type="entry name" value="DNA-directed RNA polymerase subunit beta"/>
    <property type="match status" value="1"/>
</dbReference>
<evidence type="ECO:0000256" key="3">
    <source>
        <dbReference type="ARBA" id="ARBA00022478"/>
    </source>
</evidence>
<dbReference type="FunFam" id="3.90.1100.10:FF:000008">
    <property type="entry name" value="DNA-directed RNA polymerase subunit beta"/>
    <property type="match status" value="1"/>
</dbReference>
<dbReference type="Pfam" id="PF04560">
    <property type="entry name" value="RNA_pol_Rpb2_7"/>
    <property type="match status" value="1"/>
</dbReference>
<evidence type="ECO:0000256" key="5">
    <source>
        <dbReference type="ARBA" id="ARBA00022695"/>
    </source>
</evidence>
<dbReference type="FunFam" id="3.90.1070.20:FF:000003">
    <property type="entry name" value="DNA-directed RNA polymerase subunit beta"/>
    <property type="match status" value="1"/>
</dbReference>
<dbReference type="InterPro" id="IPR007641">
    <property type="entry name" value="RNA_pol_Rpb2_7"/>
</dbReference>
<name>A0A4S4LLK2_9AGAM</name>
<comment type="catalytic activity">
    <reaction evidence="11">
        <text>RNA(n) + a ribonucleoside 5'-triphosphate = RNA(n+1) + diphosphate</text>
        <dbReference type="Rhea" id="RHEA:21248"/>
        <dbReference type="Rhea" id="RHEA-COMP:14527"/>
        <dbReference type="Rhea" id="RHEA-COMP:17342"/>
        <dbReference type="ChEBI" id="CHEBI:33019"/>
        <dbReference type="ChEBI" id="CHEBI:61557"/>
        <dbReference type="ChEBI" id="CHEBI:140395"/>
        <dbReference type="EC" id="2.7.7.6"/>
    </reaction>
    <physiologicalReaction direction="left-to-right" evidence="11">
        <dbReference type="Rhea" id="RHEA:21249"/>
    </physiologicalReaction>
</comment>
<keyword evidence="7" id="KW-0863">Zinc-finger</keyword>
<dbReference type="GO" id="GO:0008270">
    <property type="term" value="F:zinc ion binding"/>
    <property type="evidence" value="ECO:0007669"/>
    <property type="project" value="UniProtKB-KW"/>
</dbReference>
<accession>A0A4S4LLK2</accession>
<comment type="subcellular location">
    <subcellularLocation>
        <location evidence="1">Nucleus</location>
        <location evidence="1">Nucleolus</location>
    </subcellularLocation>
</comment>
<dbReference type="Gene3D" id="3.90.1100.10">
    <property type="match status" value="1"/>
</dbReference>
<evidence type="ECO:0000256" key="8">
    <source>
        <dbReference type="ARBA" id="ARBA00022833"/>
    </source>
</evidence>
<evidence type="ECO:0000256" key="6">
    <source>
        <dbReference type="ARBA" id="ARBA00022723"/>
    </source>
</evidence>
<evidence type="ECO:0000256" key="1">
    <source>
        <dbReference type="ARBA" id="ARBA00004604"/>
    </source>
</evidence>
<dbReference type="EC" id="2.7.7.6" evidence="13"/>
<dbReference type="GO" id="GO:0000428">
    <property type="term" value="C:DNA-directed RNA polymerase complex"/>
    <property type="evidence" value="ECO:0007669"/>
    <property type="project" value="UniProtKB-KW"/>
</dbReference>
<protein>
    <recommendedName>
        <fullName evidence="13">DNA-directed RNA polymerase subunit beta</fullName>
        <ecNumber evidence="13">2.7.7.6</ecNumber>
    </recommendedName>
</protein>
<keyword evidence="8" id="KW-0862">Zinc</keyword>
<dbReference type="AlphaFoldDB" id="A0A4S4LLK2"/>
<evidence type="ECO:0000256" key="10">
    <source>
        <dbReference type="ARBA" id="ARBA00023242"/>
    </source>
</evidence>
<feature type="compositionally biased region" description="Basic and acidic residues" evidence="14">
    <location>
        <begin position="9"/>
        <end position="26"/>
    </location>
</feature>
<keyword evidence="9 13" id="KW-0804">Transcription</keyword>
<dbReference type="FunFam" id="2.40.50.150:FF:000004">
    <property type="entry name" value="DNA-directed RNA polymerase subunit beta"/>
    <property type="match status" value="1"/>
</dbReference>
<keyword evidence="10" id="KW-0539">Nucleus</keyword>
<evidence type="ECO:0000256" key="9">
    <source>
        <dbReference type="ARBA" id="ARBA00023163"/>
    </source>
</evidence>
<proteinExistence type="inferred from homology"/>
<keyword evidence="22" id="KW-1185">Reference proteome</keyword>
<comment type="caution">
    <text evidence="21">The sequence shown here is derived from an EMBL/GenBank/DDBJ whole genome shotgun (WGS) entry which is preliminary data.</text>
</comment>